<dbReference type="InterPro" id="IPR026064">
    <property type="entry name" value="TdIF1"/>
</dbReference>
<evidence type="ECO:0000313" key="10">
    <source>
        <dbReference type="Ensembl" id="ENSCMIP00000036748.1"/>
    </source>
</evidence>
<dbReference type="GeneTree" id="ENSGT00510000047836"/>
<dbReference type="Proteomes" id="UP000314986">
    <property type="component" value="Unassembled WGS sequence"/>
</dbReference>
<dbReference type="InterPro" id="IPR049121">
    <property type="entry name" value="TdIF1_C"/>
</dbReference>
<dbReference type="Pfam" id="PF18192">
    <property type="entry name" value="DNTTIP1_dimer"/>
    <property type="match status" value="1"/>
</dbReference>
<comment type="subcellular location">
    <subcellularLocation>
        <location evidence="1">Nucleus</location>
    </subcellularLocation>
</comment>
<comment type="subunit">
    <text evidence="7">Monomer and homodimer. A minor proportion may form homotrimers. Interacts with ZNF541. Interacts with the terminal deoxynucleotidyltransferase DNTT. Interacts with TRERF1. Identified in a histone deacetylase complex that contains DNTTIP1, HDAC1 and MIDEAS; this complex assembles into a tetramer that contains four copies of each protein chain. Component of a histone deacetylase complex containing DNTTIP1, ZNF541, HDAC1 and HDAC2. Identified in a complex with KCTD19, HDAC1, HDAC2 and ZNF541.</text>
</comment>
<evidence type="ECO:0000256" key="5">
    <source>
        <dbReference type="ARBA" id="ARBA00030157"/>
    </source>
</evidence>
<evidence type="ECO:0000256" key="3">
    <source>
        <dbReference type="ARBA" id="ARBA00023125"/>
    </source>
</evidence>
<dbReference type="AlphaFoldDB" id="A0A4W3JF89"/>
<feature type="domain" description="TdIF1 C-terminal" evidence="9">
    <location>
        <begin position="184"/>
        <end position="280"/>
    </location>
</feature>
<evidence type="ECO:0000256" key="2">
    <source>
        <dbReference type="ARBA" id="ARBA00017439"/>
    </source>
</evidence>
<feature type="domain" description="DNTTIP1 dimerisation" evidence="8">
    <location>
        <begin position="83"/>
        <end position="141"/>
    </location>
</feature>
<evidence type="ECO:0000256" key="1">
    <source>
        <dbReference type="ARBA" id="ARBA00004123"/>
    </source>
</evidence>
<dbReference type="Pfam" id="PF21229">
    <property type="entry name" value="TdIF1_2nd"/>
    <property type="match status" value="1"/>
</dbReference>
<evidence type="ECO:0000259" key="9">
    <source>
        <dbReference type="Pfam" id="PF21229"/>
    </source>
</evidence>
<keyword evidence="4" id="KW-0539">Nucleus</keyword>
<evidence type="ECO:0000256" key="6">
    <source>
        <dbReference type="ARBA" id="ARBA00045675"/>
    </source>
</evidence>
<dbReference type="PANTHER" id="PTHR23399:SF2">
    <property type="entry name" value="DEOXYNUCLEOTIDYLTRANSFERASE TERMINAL-INTERACTING PROTEIN 1"/>
    <property type="match status" value="1"/>
</dbReference>
<dbReference type="GO" id="GO:0005634">
    <property type="term" value="C:nucleus"/>
    <property type="evidence" value="ECO:0007669"/>
    <property type="project" value="UniProtKB-SubCell"/>
</dbReference>
<dbReference type="GO" id="GO:0031491">
    <property type="term" value="F:nucleosome binding"/>
    <property type="evidence" value="ECO:0007669"/>
    <property type="project" value="TreeGrafter"/>
</dbReference>
<evidence type="ECO:0000259" key="8">
    <source>
        <dbReference type="Pfam" id="PF18192"/>
    </source>
</evidence>
<protein>
    <recommendedName>
        <fullName evidence="2">Deoxynucleotidyltransferase terminal-interacting protein 1</fullName>
    </recommendedName>
    <alternativeName>
        <fullName evidence="5">Terminal deoxynucleotidyltransferase-interacting factor 1</fullName>
    </alternativeName>
</protein>
<reference evidence="11" key="3">
    <citation type="journal article" date="2014" name="Nature">
        <title>Elephant shark genome provides unique insights into gnathostome evolution.</title>
        <authorList>
            <consortium name="International Elephant Shark Genome Sequencing Consortium"/>
            <person name="Venkatesh B."/>
            <person name="Lee A.P."/>
            <person name="Ravi V."/>
            <person name="Maurya A.K."/>
            <person name="Lian M.M."/>
            <person name="Swann J.B."/>
            <person name="Ohta Y."/>
            <person name="Flajnik M.F."/>
            <person name="Sutoh Y."/>
            <person name="Kasahara M."/>
            <person name="Hoon S."/>
            <person name="Gangu V."/>
            <person name="Roy S.W."/>
            <person name="Irimia M."/>
            <person name="Korzh V."/>
            <person name="Kondrychyn I."/>
            <person name="Lim Z.W."/>
            <person name="Tay B.H."/>
            <person name="Tohari S."/>
            <person name="Kong K.W."/>
            <person name="Ho S."/>
            <person name="Lorente-Galdos B."/>
            <person name="Quilez J."/>
            <person name="Marques-Bonet T."/>
            <person name="Raney B.J."/>
            <person name="Ingham P.W."/>
            <person name="Tay A."/>
            <person name="Hillier L.W."/>
            <person name="Minx P."/>
            <person name="Boehm T."/>
            <person name="Wilson R.K."/>
            <person name="Brenner S."/>
            <person name="Warren W.C."/>
        </authorList>
    </citation>
    <scope>NUCLEOTIDE SEQUENCE [LARGE SCALE GENOMIC DNA]</scope>
</reference>
<name>A0A4W3JF89_CALMI</name>
<evidence type="ECO:0000256" key="7">
    <source>
        <dbReference type="ARBA" id="ARBA00047129"/>
    </source>
</evidence>
<dbReference type="PANTHER" id="PTHR23399">
    <property type="entry name" value="DEOXYNUCLEOTIDYLTRANSFERASE TERMINAL-INTERACTING PROTEIN 1"/>
    <property type="match status" value="1"/>
</dbReference>
<organism evidence="10 11">
    <name type="scientific">Callorhinchus milii</name>
    <name type="common">Ghost shark</name>
    <dbReference type="NCBI Taxonomy" id="7868"/>
    <lineage>
        <taxon>Eukaryota</taxon>
        <taxon>Metazoa</taxon>
        <taxon>Chordata</taxon>
        <taxon>Craniata</taxon>
        <taxon>Vertebrata</taxon>
        <taxon>Chondrichthyes</taxon>
        <taxon>Holocephali</taxon>
        <taxon>Chimaeriformes</taxon>
        <taxon>Callorhinchidae</taxon>
        <taxon>Callorhinchus</taxon>
    </lineage>
</organism>
<keyword evidence="3" id="KW-0238">DNA-binding</keyword>
<reference evidence="10" key="5">
    <citation type="submission" date="2025-09" db="UniProtKB">
        <authorList>
            <consortium name="Ensembl"/>
        </authorList>
    </citation>
    <scope>IDENTIFICATION</scope>
</reference>
<evidence type="ECO:0000256" key="4">
    <source>
        <dbReference type="ARBA" id="ARBA00023242"/>
    </source>
</evidence>
<proteinExistence type="predicted"/>
<reference evidence="11" key="1">
    <citation type="journal article" date="2006" name="Science">
        <title>Ancient noncoding elements conserved in the human genome.</title>
        <authorList>
            <person name="Venkatesh B."/>
            <person name="Kirkness E.F."/>
            <person name="Loh Y.H."/>
            <person name="Halpern A.L."/>
            <person name="Lee A.P."/>
            <person name="Johnson J."/>
            <person name="Dandona N."/>
            <person name="Viswanathan L.D."/>
            <person name="Tay A."/>
            <person name="Venter J.C."/>
            <person name="Strausberg R.L."/>
            <person name="Brenner S."/>
        </authorList>
    </citation>
    <scope>NUCLEOTIDE SEQUENCE [LARGE SCALE GENOMIC DNA]</scope>
</reference>
<dbReference type="GO" id="GO:0003677">
    <property type="term" value="F:DNA binding"/>
    <property type="evidence" value="ECO:0007669"/>
    <property type="project" value="UniProtKB-KW"/>
</dbReference>
<reference evidence="11" key="2">
    <citation type="journal article" date="2007" name="PLoS Biol.">
        <title>Survey sequencing and comparative analysis of the elephant shark (Callorhinchus milii) genome.</title>
        <authorList>
            <person name="Venkatesh B."/>
            <person name="Kirkness E.F."/>
            <person name="Loh Y.H."/>
            <person name="Halpern A.L."/>
            <person name="Lee A.P."/>
            <person name="Johnson J."/>
            <person name="Dandona N."/>
            <person name="Viswanathan L.D."/>
            <person name="Tay A."/>
            <person name="Venter J.C."/>
            <person name="Strausberg R.L."/>
            <person name="Brenner S."/>
        </authorList>
    </citation>
    <scope>NUCLEOTIDE SEQUENCE [LARGE SCALE GENOMIC DNA]</scope>
</reference>
<reference evidence="10" key="4">
    <citation type="submission" date="2025-08" db="UniProtKB">
        <authorList>
            <consortium name="Ensembl"/>
        </authorList>
    </citation>
    <scope>IDENTIFICATION</scope>
</reference>
<evidence type="ECO:0000313" key="11">
    <source>
        <dbReference type="Proteomes" id="UP000314986"/>
    </source>
</evidence>
<dbReference type="Ensembl" id="ENSCMIT00000037289.1">
    <property type="protein sequence ID" value="ENSCMIP00000036748.1"/>
    <property type="gene ID" value="ENSCMIG00000015514.1"/>
</dbReference>
<keyword evidence="11" id="KW-1185">Reference proteome</keyword>
<comment type="function">
    <text evidence="6">Increases DNTT terminal deoxynucleotidyltransferase activity (in vitro). Also acts as a transcriptional regulator, binding to the consensus sequence 5'-GNTGCATG-3' following an AT-tract. Associates with RAB20 promoter and positively regulates its transcription. Binds DNA and nucleosomes; may recruit HDAC1 complexes to nucleosomes or naked DNA.</text>
</comment>
<sequence>MRSLTLLCAHTCLSLPHCPPPTPLPHLLSCPAACVMQLEWSSALQCFFSVFQNPWNIMIKHRQVARRGRRSQMAVSFTDPTISMDLLRAVLQPHINEEIHAVINKYTKFFQKAAWNVKENVGEEVDPDQLVQETCKNCLEQVGNNSCLLLMCLVSLCIRSKAKICDPIKREGPKWDPARLKEATTFVLGSRANKALGMGGTRGRIYIKHPELFKYAADSHDKHWLSDKHHMPATGGKMAYLLLEDDIQELAASEDYRGCPELRMEELKPFGVPNWMLEKMQKYMISVRTEKE</sequence>
<dbReference type="InterPro" id="IPR041384">
    <property type="entry name" value="DNTTIP1_dimer"/>
</dbReference>
<accession>A0A4W3JF89</accession>